<organism evidence="2 3">
    <name type="scientific">Drosophila simulans</name>
    <name type="common">Fruit fly</name>
    <dbReference type="NCBI Taxonomy" id="7240"/>
    <lineage>
        <taxon>Eukaryota</taxon>
        <taxon>Metazoa</taxon>
        <taxon>Ecdysozoa</taxon>
        <taxon>Arthropoda</taxon>
        <taxon>Hexapoda</taxon>
        <taxon>Insecta</taxon>
        <taxon>Pterygota</taxon>
        <taxon>Neoptera</taxon>
        <taxon>Endopterygota</taxon>
        <taxon>Diptera</taxon>
        <taxon>Brachycera</taxon>
        <taxon>Muscomorpha</taxon>
        <taxon>Ephydroidea</taxon>
        <taxon>Drosophilidae</taxon>
        <taxon>Drosophila</taxon>
        <taxon>Sophophora</taxon>
    </lineage>
</organism>
<protein>
    <submittedName>
        <fullName evidence="2">GD17882</fullName>
    </submittedName>
</protein>
<dbReference type="HOGENOM" id="CLU_2906490_0_0_1"/>
<accession>B4QIC7</accession>
<feature type="chain" id="PRO_5002824072" evidence="1">
    <location>
        <begin position="28"/>
        <end position="62"/>
    </location>
</feature>
<keyword evidence="1" id="KW-0732">Signal</keyword>
<proteinExistence type="predicted"/>
<evidence type="ECO:0000313" key="2">
    <source>
        <dbReference type="EMBL" id="EDX06487.1"/>
    </source>
</evidence>
<gene>
    <name evidence="2" type="primary">Dsim\GD17882</name>
    <name evidence="2" type="ORF">Dsim_GD17882</name>
</gene>
<dbReference type="OMA" id="YIYNTSA"/>
<feature type="signal peptide" evidence="1">
    <location>
        <begin position="1"/>
        <end position="27"/>
    </location>
</feature>
<evidence type="ECO:0000256" key="1">
    <source>
        <dbReference type="SAM" id="SignalP"/>
    </source>
</evidence>
<sequence>MAVNSGRIFYLCLFGLLFFVEKHEVNSVFCLNLVKYIYNTSAANFRSKGQCRIQPRVAGYQM</sequence>
<dbReference type="Proteomes" id="UP000000304">
    <property type="component" value="Chromosome 2R"/>
</dbReference>
<keyword evidence="3" id="KW-1185">Reference proteome</keyword>
<dbReference type="AlphaFoldDB" id="B4QIC7"/>
<name>B4QIC7_DROSI</name>
<dbReference type="EMBL" id="CM000362">
    <property type="protein sequence ID" value="EDX06487.1"/>
    <property type="molecule type" value="Genomic_DNA"/>
</dbReference>
<reference evidence="2 3" key="1">
    <citation type="journal article" date="2007" name="Nature">
        <title>Evolution of genes and genomes on the Drosophila phylogeny.</title>
        <authorList>
            <consortium name="Drosophila 12 Genomes Consortium"/>
            <person name="Clark A.G."/>
            <person name="Eisen M.B."/>
            <person name="Smith D.R."/>
            <person name="Bergman C.M."/>
            <person name="Oliver B."/>
            <person name="Markow T.A."/>
            <person name="Kaufman T.C."/>
            <person name="Kellis M."/>
            <person name="Gelbart W."/>
            <person name="Iyer V.N."/>
            <person name="Pollard D.A."/>
            <person name="Sackton T.B."/>
            <person name="Larracuente A.M."/>
            <person name="Singh N.D."/>
            <person name="Abad J.P."/>
            <person name="Abt D.N."/>
            <person name="Adryan B."/>
            <person name="Aguade M."/>
            <person name="Akashi H."/>
            <person name="Anderson W.W."/>
            <person name="Aquadro C.F."/>
            <person name="Ardell D.H."/>
            <person name="Arguello R."/>
            <person name="Artieri C.G."/>
            <person name="Barbash D.A."/>
            <person name="Barker D."/>
            <person name="Barsanti P."/>
            <person name="Batterham P."/>
            <person name="Batzoglou S."/>
            <person name="Begun D."/>
            <person name="Bhutkar A."/>
            <person name="Blanco E."/>
            <person name="Bosak S.A."/>
            <person name="Bradley R.K."/>
            <person name="Brand A.D."/>
            <person name="Brent M.R."/>
            <person name="Brooks A.N."/>
            <person name="Brown R.H."/>
            <person name="Butlin R.K."/>
            <person name="Caggese C."/>
            <person name="Calvi B.R."/>
            <person name="Bernardo de Carvalho A."/>
            <person name="Caspi A."/>
            <person name="Castrezana S."/>
            <person name="Celniker S.E."/>
            <person name="Chang J.L."/>
            <person name="Chapple C."/>
            <person name="Chatterji S."/>
            <person name="Chinwalla A."/>
            <person name="Civetta A."/>
            <person name="Clifton S.W."/>
            <person name="Comeron J.M."/>
            <person name="Costello J.C."/>
            <person name="Coyne J.A."/>
            <person name="Daub J."/>
            <person name="David R.G."/>
            <person name="Delcher A.L."/>
            <person name="Delehaunty K."/>
            <person name="Do C.B."/>
            <person name="Ebling H."/>
            <person name="Edwards K."/>
            <person name="Eickbush T."/>
            <person name="Evans J.D."/>
            <person name="Filipski A."/>
            <person name="Findeiss S."/>
            <person name="Freyhult E."/>
            <person name="Fulton L."/>
            <person name="Fulton R."/>
            <person name="Garcia A.C."/>
            <person name="Gardiner A."/>
            <person name="Garfield D.A."/>
            <person name="Garvin B.E."/>
            <person name="Gibson G."/>
            <person name="Gilbert D."/>
            <person name="Gnerre S."/>
            <person name="Godfrey J."/>
            <person name="Good R."/>
            <person name="Gotea V."/>
            <person name="Gravely B."/>
            <person name="Greenberg A.J."/>
            <person name="Griffiths-Jones S."/>
            <person name="Gross S."/>
            <person name="Guigo R."/>
            <person name="Gustafson E.A."/>
            <person name="Haerty W."/>
            <person name="Hahn M.W."/>
            <person name="Halligan D.L."/>
            <person name="Halpern A.L."/>
            <person name="Halter G.M."/>
            <person name="Han M.V."/>
            <person name="Heger A."/>
            <person name="Hillier L."/>
            <person name="Hinrichs A.S."/>
            <person name="Holmes I."/>
            <person name="Hoskins R.A."/>
            <person name="Hubisz M.J."/>
            <person name="Hultmark D."/>
            <person name="Huntley M.A."/>
            <person name="Jaffe D.B."/>
            <person name="Jagadeeshan S."/>
            <person name="Jeck W.R."/>
            <person name="Johnson J."/>
            <person name="Jones C.D."/>
            <person name="Jordan W.C."/>
            <person name="Karpen G.H."/>
            <person name="Kataoka E."/>
            <person name="Keightley P.D."/>
            <person name="Kheradpour P."/>
            <person name="Kirkness E.F."/>
            <person name="Koerich L.B."/>
            <person name="Kristiansen K."/>
            <person name="Kudrna D."/>
            <person name="Kulathinal R.J."/>
            <person name="Kumar S."/>
            <person name="Kwok R."/>
            <person name="Lander E."/>
            <person name="Langley C.H."/>
            <person name="Lapoint R."/>
            <person name="Lazzaro B.P."/>
            <person name="Lee S.J."/>
            <person name="Levesque L."/>
            <person name="Li R."/>
            <person name="Lin C.F."/>
            <person name="Lin M.F."/>
            <person name="Lindblad-Toh K."/>
            <person name="Llopart A."/>
            <person name="Long M."/>
            <person name="Low L."/>
            <person name="Lozovsky E."/>
            <person name="Lu J."/>
            <person name="Luo M."/>
            <person name="Machado C.A."/>
            <person name="Makalowski W."/>
            <person name="Marzo M."/>
            <person name="Matsuda M."/>
            <person name="Matzkin L."/>
            <person name="McAllister B."/>
            <person name="McBride C.S."/>
            <person name="McKernan B."/>
            <person name="McKernan K."/>
            <person name="Mendez-Lago M."/>
            <person name="Minx P."/>
            <person name="Mollenhauer M.U."/>
            <person name="Montooth K."/>
            <person name="Mount S.M."/>
            <person name="Mu X."/>
            <person name="Myers E."/>
            <person name="Negre B."/>
            <person name="Newfeld S."/>
            <person name="Nielsen R."/>
            <person name="Noor M.A."/>
            <person name="O'Grady P."/>
            <person name="Pachter L."/>
            <person name="Papaceit M."/>
            <person name="Parisi M.J."/>
            <person name="Parisi M."/>
            <person name="Parts L."/>
            <person name="Pedersen J.S."/>
            <person name="Pesole G."/>
            <person name="Phillippy A.M."/>
            <person name="Ponting C.P."/>
            <person name="Pop M."/>
            <person name="Porcelli D."/>
            <person name="Powell J.R."/>
            <person name="Prohaska S."/>
            <person name="Pruitt K."/>
            <person name="Puig M."/>
            <person name="Quesneville H."/>
            <person name="Ram K.R."/>
            <person name="Rand D."/>
            <person name="Rasmussen M.D."/>
            <person name="Reed L.K."/>
            <person name="Reenan R."/>
            <person name="Reily A."/>
            <person name="Remington K.A."/>
            <person name="Rieger T.T."/>
            <person name="Ritchie M.G."/>
            <person name="Robin C."/>
            <person name="Rogers Y.H."/>
            <person name="Rohde C."/>
            <person name="Rozas J."/>
            <person name="Rubenfield M.J."/>
            <person name="Ruiz A."/>
            <person name="Russo S."/>
            <person name="Salzberg S.L."/>
            <person name="Sanchez-Gracia A."/>
            <person name="Saranga D.J."/>
            <person name="Sato H."/>
            <person name="Schaeffer S.W."/>
            <person name="Schatz M.C."/>
            <person name="Schlenke T."/>
            <person name="Schwartz R."/>
            <person name="Segarra C."/>
            <person name="Singh R.S."/>
            <person name="Sirot L."/>
            <person name="Sirota M."/>
            <person name="Sisneros N.B."/>
            <person name="Smith C.D."/>
            <person name="Smith T.F."/>
            <person name="Spieth J."/>
            <person name="Stage D.E."/>
            <person name="Stark A."/>
            <person name="Stephan W."/>
            <person name="Strausberg R.L."/>
            <person name="Strempel S."/>
            <person name="Sturgill D."/>
            <person name="Sutton G."/>
            <person name="Sutton G.G."/>
            <person name="Tao W."/>
            <person name="Teichmann S."/>
            <person name="Tobari Y.N."/>
            <person name="Tomimura Y."/>
            <person name="Tsolas J.M."/>
            <person name="Valente V.L."/>
            <person name="Venter E."/>
            <person name="Venter J.C."/>
            <person name="Vicario S."/>
            <person name="Vieira F.G."/>
            <person name="Vilella A.J."/>
            <person name="Villasante A."/>
            <person name="Walenz B."/>
            <person name="Wang J."/>
            <person name="Wasserman M."/>
            <person name="Watts T."/>
            <person name="Wilson D."/>
            <person name="Wilson R.K."/>
            <person name="Wing R.A."/>
            <person name="Wolfner M.F."/>
            <person name="Wong A."/>
            <person name="Wong G.K."/>
            <person name="Wu C.I."/>
            <person name="Wu G."/>
            <person name="Yamamoto D."/>
            <person name="Yang H.P."/>
            <person name="Yang S.P."/>
            <person name="Yorke J.A."/>
            <person name="Yoshida K."/>
            <person name="Zdobnov E."/>
            <person name="Zhang P."/>
            <person name="Zhang Y."/>
            <person name="Zimin A.V."/>
            <person name="Baldwin J."/>
            <person name="Abdouelleil A."/>
            <person name="Abdulkadir J."/>
            <person name="Abebe A."/>
            <person name="Abera B."/>
            <person name="Abreu J."/>
            <person name="Acer S.C."/>
            <person name="Aftuck L."/>
            <person name="Alexander A."/>
            <person name="An P."/>
            <person name="Anderson E."/>
            <person name="Anderson S."/>
            <person name="Arachi H."/>
            <person name="Azer M."/>
            <person name="Bachantsang P."/>
            <person name="Barry A."/>
            <person name="Bayul T."/>
            <person name="Berlin A."/>
            <person name="Bessette D."/>
            <person name="Bloom T."/>
            <person name="Blye J."/>
            <person name="Boguslavskiy L."/>
            <person name="Bonnet C."/>
            <person name="Boukhgalter B."/>
            <person name="Bourzgui I."/>
            <person name="Brown A."/>
            <person name="Cahill P."/>
            <person name="Channer S."/>
            <person name="Cheshatsang Y."/>
            <person name="Chuda L."/>
            <person name="Citroen M."/>
            <person name="Collymore A."/>
            <person name="Cooke P."/>
            <person name="Costello M."/>
            <person name="D'Aco K."/>
            <person name="Daza R."/>
            <person name="De Haan G."/>
            <person name="DeGray S."/>
            <person name="DeMaso C."/>
            <person name="Dhargay N."/>
            <person name="Dooley K."/>
            <person name="Dooley E."/>
            <person name="Doricent M."/>
            <person name="Dorje P."/>
            <person name="Dorjee K."/>
            <person name="Dupes A."/>
            <person name="Elong R."/>
            <person name="Falk J."/>
            <person name="Farina A."/>
            <person name="Faro S."/>
            <person name="Ferguson D."/>
            <person name="Fisher S."/>
            <person name="Foley C.D."/>
            <person name="Franke A."/>
            <person name="Friedrich D."/>
            <person name="Gadbois L."/>
            <person name="Gearin G."/>
            <person name="Gearin C.R."/>
            <person name="Giannoukos G."/>
            <person name="Goode T."/>
            <person name="Graham J."/>
            <person name="Grandbois E."/>
            <person name="Grewal S."/>
            <person name="Gyaltsen K."/>
            <person name="Hafez N."/>
            <person name="Hagos B."/>
            <person name="Hall J."/>
            <person name="Henson C."/>
            <person name="Hollinger A."/>
            <person name="Honan T."/>
            <person name="Huard M.D."/>
            <person name="Hughes L."/>
            <person name="Hurhula B."/>
            <person name="Husby M.E."/>
            <person name="Kamat A."/>
            <person name="Kanga B."/>
            <person name="Kashin S."/>
            <person name="Khazanovich D."/>
            <person name="Kisner P."/>
            <person name="Lance K."/>
            <person name="Lara M."/>
            <person name="Lee W."/>
            <person name="Lennon N."/>
            <person name="Letendre F."/>
            <person name="LeVine R."/>
            <person name="Lipovsky A."/>
            <person name="Liu X."/>
            <person name="Liu J."/>
            <person name="Liu S."/>
            <person name="Lokyitsang T."/>
            <person name="Lokyitsang Y."/>
            <person name="Lubonja R."/>
            <person name="Lui A."/>
            <person name="MacDonald P."/>
            <person name="Magnisalis V."/>
            <person name="Maru K."/>
            <person name="Matthews C."/>
            <person name="McCusker W."/>
            <person name="McDonough S."/>
            <person name="Mehta T."/>
            <person name="Meldrim J."/>
            <person name="Meneus L."/>
            <person name="Mihai O."/>
            <person name="Mihalev A."/>
            <person name="Mihova T."/>
            <person name="Mittelman R."/>
            <person name="Mlenga V."/>
            <person name="Montmayeur A."/>
            <person name="Mulrain L."/>
            <person name="Navidi A."/>
            <person name="Naylor J."/>
            <person name="Negash T."/>
            <person name="Nguyen T."/>
            <person name="Nguyen N."/>
            <person name="Nicol R."/>
            <person name="Norbu C."/>
            <person name="Norbu N."/>
            <person name="Novod N."/>
            <person name="O'Neill B."/>
            <person name="Osman S."/>
            <person name="Markiewicz E."/>
            <person name="Oyono O.L."/>
            <person name="Patti C."/>
            <person name="Phunkhang P."/>
            <person name="Pierre F."/>
            <person name="Priest M."/>
            <person name="Raghuraman S."/>
            <person name="Rege F."/>
            <person name="Reyes R."/>
            <person name="Rise C."/>
            <person name="Rogov P."/>
            <person name="Ross K."/>
            <person name="Ryan E."/>
            <person name="Settipalli S."/>
            <person name="Shea T."/>
            <person name="Sherpa N."/>
            <person name="Shi L."/>
            <person name="Shih D."/>
            <person name="Sparrow T."/>
            <person name="Spaulding J."/>
            <person name="Stalker J."/>
            <person name="Stange-Thomann N."/>
            <person name="Stavropoulos S."/>
            <person name="Stone C."/>
            <person name="Strader C."/>
            <person name="Tesfaye S."/>
            <person name="Thomson T."/>
            <person name="Thoulutsang Y."/>
            <person name="Thoulutsang D."/>
            <person name="Topham K."/>
            <person name="Topping I."/>
            <person name="Tsamla T."/>
            <person name="Vassiliev H."/>
            <person name="Vo A."/>
            <person name="Wangchuk T."/>
            <person name="Wangdi T."/>
            <person name="Weiand M."/>
            <person name="Wilkinson J."/>
            <person name="Wilson A."/>
            <person name="Yadav S."/>
            <person name="Young G."/>
            <person name="Yu Q."/>
            <person name="Zembek L."/>
            <person name="Zhong D."/>
            <person name="Zimmer A."/>
            <person name="Zwirko Z."/>
            <person name="Jaffe D.B."/>
            <person name="Alvarez P."/>
            <person name="Brockman W."/>
            <person name="Butler J."/>
            <person name="Chin C."/>
            <person name="Gnerre S."/>
            <person name="Grabherr M."/>
            <person name="Kleber M."/>
            <person name="Mauceli E."/>
            <person name="MacCallum I."/>
        </authorList>
    </citation>
    <scope>NUCLEOTIDE SEQUENCE [LARGE SCALE GENOMIC DNA]</scope>
    <source>
        <strain evidence="3">white501</strain>
    </source>
</reference>
<evidence type="ECO:0000313" key="3">
    <source>
        <dbReference type="Proteomes" id="UP000000304"/>
    </source>
</evidence>